<dbReference type="PANTHER" id="PTHR39199:SF1">
    <property type="entry name" value="BLR5128 PROTEIN"/>
    <property type="match status" value="1"/>
</dbReference>
<dbReference type="SUPFAM" id="SSF55021">
    <property type="entry name" value="ACT-like"/>
    <property type="match status" value="2"/>
</dbReference>
<protein>
    <submittedName>
        <fullName evidence="3">ACT domain-containing protein</fullName>
    </submittedName>
</protein>
<evidence type="ECO:0000313" key="4">
    <source>
        <dbReference type="Proteomes" id="UP001200022"/>
    </source>
</evidence>
<dbReference type="Pfam" id="PF13840">
    <property type="entry name" value="ACT_7"/>
    <property type="match status" value="1"/>
</dbReference>
<dbReference type="EMBL" id="JAKKDV010000002">
    <property type="protein sequence ID" value="MCF7560255.1"/>
    <property type="molecule type" value="Genomic_DNA"/>
</dbReference>
<dbReference type="PANTHER" id="PTHR39199">
    <property type="entry name" value="BLR5128 PROTEIN"/>
    <property type="match status" value="1"/>
</dbReference>
<gene>
    <name evidence="3" type="ORF">L3X39_06350</name>
</gene>
<dbReference type="Pfam" id="PF10000">
    <property type="entry name" value="ACT_3"/>
    <property type="match status" value="1"/>
</dbReference>
<feature type="domain" description="DUF2241" evidence="1">
    <location>
        <begin position="2"/>
        <end position="68"/>
    </location>
</feature>
<evidence type="ECO:0000259" key="2">
    <source>
        <dbReference type="Pfam" id="PF13840"/>
    </source>
</evidence>
<keyword evidence="4" id="KW-1185">Reference proteome</keyword>
<proteinExistence type="predicted"/>
<organism evidence="3 4">
    <name type="scientific">Flaviramulus multivorans</name>
    <dbReference type="NCBI Taxonomy" id="1304750"/>
    <lineage>
        <taxon>Bacteria</taxon>
        <taxon>Pseudomonadati</taxon>
        <taxon>Bacteroidota</taxon>
        <taxon>Flavobacteriia</taxon>
        <taxon>Flavobacteriales</taxon>
        <taxon>Flavobacteriaceae</taxon>
        <taxon>Flaviramulus</taxon>
    </lineage>
</organism>
<feature type="domain" description="CASTOR ACT" evidence="2">
    <location>
        <begin position="70"/>
        <end position="127"/>
    </location>
</feature>
<dbReference type="Proteomes" id="UP001200022">
    <property type="component" value="Unassembled WGS sequence"/>
</dbReference>
<comment type="caution">
    <text evidence="3">The sequence shown here is derived from an EMBL/GenBank/DDBJ whole genome shotgun (WGS) entry which is preliminary data.</text>
</comment>
<dbReference type="Gene3D" id="3.30.2130.10">
    <property type="entry name" value="VC0802-like"/>
    <property type="match status" value="1"/>
</dbReference>
<dbReference type="InterPro" id="IPR018717">
    <property type="entry name" value="DUF2241"/>
</dbReference>
<dbReference type="RefSeq" id="WP_237230937.1">
    <property type="nucleotide sequence ID" value="NZ_JAKKDV010000002.1"/>
</dbReference>
<dbReference type="InterPro" id="IPR027795">
    <property type="entry name" value="CASTOR_ACT_dom"/>
</dbReference>
<name>A0ABS9IIJ9_9FLAO</name>
<accession>A0ABS9IIJ9</accession>
<evidence type="ECO:0000259" key="1">
    <source>
        <dbReference type="Pfam" id="PF10000"/>
    </source>
</evidence>
<evidence type="ECO:0000313" key="3">
    <source>
        <dbReference type="EMBL" id="MCF7560255.1"/>
    </source>
</evidence>
<reference evidence="3 4" key="1">
    <citation type="submission" date="2022-01" db="EMBL/GenBank/DDBJ databases">
        <title>Draft genome sequence of Sabulilitoribacter multivorans KCTC 32326.</title>
        <authorList>
            <person name="Oh J.-S."/>
        </authorList>
    </citation>
    <scope>NUCLEOTIDE SEQUENCE [LARGE SCALE GENOMIC DNA]</scope>
    <source>
        <strain evidence="3 4">M-M16</strain>
    </source>
</reference>
<dbReference type="InterPro" id="IPR045865">
    <property type="entry name" value="ACT-like_dom_sf"/>
</dbReference>
<sequence length="133" mass="14953">MAGEKDLAKLIQQMVPKLNEGYYVFATVKNTDKINRTDTICEFKEDEGVTIVIEKNKADQLNLTYEFLLSWITLTVHSSLEAVGLTAAFSAALTKHHISCNVIAGYYHDHIFVAKKDAKKAIEVLTDLTNNYK</sequence>